<dbReference type="Proteomes" id="UP000198672">
    <property type="component" value="Unassembled WGS sequence"/>
</dbReference>
<proteinExistence type="predicted"/>
<name>A0A1H3FVR1_ALLWA</name>
<evidence type="ECO:0008006" key="3">
    <source>
        <dbReference type="Google" id="ProtNLM"/>
    </source>
</evidence>
<dbReference type="STRING" id="61595.SAMN05421644_12119"/>
<organism evidence="1 2">
    <name type="scientific">Allochromatium warmingii</name>
    <name type="common">Chromatium warmingii</name>
    <dbReference type="NCBI Taxonomy" id="61595"/>
    <lineage>
        <taxon>Bacteria</taxon>
        <taxon>Pseudomonadati</taxon>
        <taxon>Pseudomonadota</taxon>
        <taxon>Gammaproteobacteria</taxon>
        <taxon>Chromatiales</taxon>
        <taxon>Chromatiaceae</taxon>
        <taxon>Allochromatium</taxon>
    </lineage>
</organism>
<evidence type="ECO:0000313" key="2">
    <source>
        <dbReference type="Proteomes" id="UP000198672"/>
    </source>
</evidence>
<dbReference type="OrthoDB" id="5771502at2"/>
<accession>A0A1H3FVR1</accession>
<dbReference type="EMBL" id="FNOW01000021">
    <property type="protein sequence ID" value="SDX95183.1"/>
    <property type="molecule type" value="Genomic_DNA"/>
</dbReference>
<reference evidence="2" key="1">
    <citation type="submission" date="2016-10" db="EMBL/GenBank/DDBJ databases">
        <authorList>
            <person name="Varghese N."/>
            <person name="Submissions S."/>
        </authorList>
    </citation>
    <scope>NUCLEOTIDE SEQUENCE [LARGE SCALE GENOMIC DNA]</scope>
    <source>
        <strain evidence="2">DSM 173</strain>
    </source>
</reference>
<dbReference type="AlphaFoldDB" id="A0A1H3FVR1"/>
<gene>
    <name evidence="1" type="ORF">SAMN05421644_12119</name>
</gene>
<evidence type="ECO:0000313" key="1">
    <source>
        <dbReference type="EMBL" id="SDX95183.1"/>
    </source>
</evidence>
<dbReference type="RefSeq" id="WP_143117033.1">
    <property type="nucleotide sequence ID" value="NZ_FNOW01000021.1"/>
</dbReference>
<protein>
    <recommendedName>
        <fullName evidence="3">ATP-binding protein</fullName>
    </recommendedName>
</protein>
<sequence>MNASLADVLVHIDQNLSAEQRAQVEASLRQIEGVVSVANHDERPHLTLIAYRPDLTTSAALLACVKAAGVSAELVGL</sequence>
<keyword evidence="2" id="KW-1185">Reference proteome</keyword>